<sequence length="91" mass="9760">MPRGKTAKPTPGQHVKVADGVTMPEFPDLPINGWTGKVMETTGSGAKMKVILEWDAATLPSIPESYREQCEAQGLLYSMACLPAADIEVAE</sequence>
<evidence type="ECO:0000313" key="1">
    <source>
        <dbReference type="EMBL" id="SFI66425.1"/>
    </source>
</evidence>
<dbReference type="OrthoDB" id="286595at2"/>
<organism evidence="1 2">
    <name type="scientific">Planctomicrobium piriforme</name>
    <dbReference type="NCBI Taxonomy" id="1576369"/>
    <lineage>
        <taxon>Bacteria</taxon>
        <taxon>Pseudomonadati</taxon>
        <taxon>Planctomycetota</taxon>
        <taxon>Planctomycetia</taxon>
        <taxon>Planctomycetales</taxon>
        <taxon>Planctomycetaceae</taxon>
        <taxon>Planctomicrobium</taxon>
    </lineage>
</organism>
<name>A0A1I3K2K3_9PLAN</name>
<dbReference type="AlphaFoldDB" id="A0A1I3K2K3"/>
<evidence type="ECO:0000313" key="2">
    <source>
        <dbReference type="Proteomes" id="UP000199518"/>
    </source>
</evidence>
<dbReference type="RefSeq" id="WP_092051543.1">
    <property type="nucleotide sequence ID" value="NZ_FOQD01000011.1"/>
</dbReference>
<proteinExistence type="predicted"/>
<dbReference type="EMBL" id="FOQD01000011">
    <property type="protein sequence ID" value="SFI66425.1"/>
    <property type="molecule type" value="Genomic_DNA"/>
</dbReference>
<keyword evidence="2" id="KW-1185">Reference proteome</keyword>
<reference evidence="2" key="1">
    <citation type="submission" date="2016-10" db="EMBL/GenBank/DDBJ databases">
        <authorList>
            <person name="Varghese N."/>
            <person name="Submissions S."/>
        </authorList>
    </citation>
    <scope>NUCLEOTIDE SEQUENCE [LARGE SCALE GENOMIC DNA]</scope>
    <source>
        <strain evidence="2">DSM 26348</strain>
    </source>
</reference>
<gene>
    <name evidence="1" type="ORF">SAMN05421753_11190</name>
</gene>
<dbReference type="Proteomes" id="UP000199518">
    <property type="component" value="Unassembled WGS sequence"/>
</dbReference>
<accession>A0A1I3K2K3</accession>
<protein>
    <submittedName>
        <fullName evidence="1">Uncharacterized protein</fullName>
    </submittedName>
</protein>